<dbReference type="FunFam" id="3.30.420.40:FF:000097">
    <property type="entry name" value="tRNA threonylcarbamoyladenosine biosynthesis protein TsaB"/>
    <property type="match status" value="1"/>
</dbReference>
<sequence>MNILALDTSTESCSVALLFEGQLFEQSIMTQREHSQRILGMMNSLFNDAGTEIAAIDAVAFGRGPGSFTGVRVAVSVAQGIAFARDLPVIPVSTLAAVAQAAIESTDCQQIAVAMDARMGEIYSGSFVNQHGLAVPCSEEQVSAPAVFRPEGPGVWTGAGSGWTVYQNELQQNFANQLSGILPDLLPQATMIAKLADVEAQQGRLFPAAHALPVYLRNNVAQKKAAH</sequence>
<evidence type="ECO:0000256" key="1">
    <source>
        <dbReference type="ARBA" id="ARBA00004496"/>
    </source>
</evidence>
<dbReference type="Pfam" id="PF00814">
    <property type="entry name" value="TsaD"/>
    <property type="match status" value="1"/>
</dbReference>
<evidence type="ECO:0000313" key="8">
    <source>
        <dbReference type="EMBL" id="EMR12959.1"/>
    </source>
</evidence>
<evidence type="ECO:0000259" key="7">
    <source>
        <dbReference type="Pfam" id="PF00814"/>
    </source>
</evidence>
<keyword evidence="8" id="KW-0378">Hydrolase</keyword>
<keyword evidence="4" id="KW-0963">Cytoplasm</keyword>
<organism evidence="8 9">
    <name type="scientific">Methylophaga lonarensis MPL</name>
    <dbReference type="NCBI Taxonomy" id="1286106"/>
    <lineage>
        <taxon>Bacteria</taxon>
        <taxon>Pseudomonadati</taxon>
        <taxon>Pseudomonadota</taxon>
        <taxon>Gammaproteobacteria</taxon>
        <taxon>Thiotrichales</taxon>
        <taxon>Piscirickettsiaceae</taxon>
        <taxon>Methylophaga</taxon>
    </lineage>
</organism>
<proteinExistence type="inferred from homology"/>
<dbReference type="RefSeq" id="WP_009726471.1">
    <property type="nucleotide sequence ID" value="NZ_APHR01000037.1"/>
</dbReference>
<comment type="similarity">
    <text evidence="2">Belongs to the KAE1 / TsaD family. TsaB subfamily.</text>
</comment>
<dbReference type="AlphaFoldDB" id="M7PR93"/>
<dbReference type="GO" id="GO:0008233">
    <property type="term" value="F:peptidase activity"/>
    <property type="evidence" value="ECO:0007669"/>
    <property type="project" value="UniProtKB-KW"/>
</dbReference>
<dbReference type="PANTHER" id="PTHR11735">
    <property type="entry name" value="TRNA N6-ADENOSINE THREONYLCARBAMOYLTRANSFERASE"/>
    <property type="match status" value="1"/>
</dbReference>
<dbReference type="CDD" id="cd24032">
    <property type="entry name" value="ASKHA_NBD_TsaB"/>
    <property type="match status" value="1"/>
</dbReference>
<dbReference type="PANTHER" id="PTHR11735:SF11">
    <property type="entry name" value="TRNA THREONYLCARBAMOYLADENOSINE BIOSYNTHESIS PROTEIN TSAB"/>
    <property type="match status" value="1"/>
</dbReference>
<dbReference type="GO" id="GO:0006508">
    <property type="term" value="P:proteolysis"/>
    <property type="evidence" value="ECO:0007669"/>
    <property type="project" value="UniProtKB-KW"/>
</dbReference>
<dbReference type="EMBL" id="APHR01000037">
    <property type="protein sequence ID" value="EMR12959.1"/>
    <property type="molecule type" value="Genomic_DNA"/>
</dbReference>
<dbReference type="Proteomes" id="UP000012019">
    <property type="component" value="Unassembled WGS sequence"/>
</dbReference>
<keyword evidence="8" id="KW-0645">Protease</keyword>
<dbReference type="InterPro" id="IPR000905">
    <property type="entry name" value="Gcp-like_dom"/>
</dbReference>
<keyword evidence="9" id="KW-1185">Reference proteome</keyword>
<dbReference type="GO" id="GO:0002949">
    <property type="term" value="P:tRNA threonylcarbamoyladenosine modification"/>
    <property type="evidence" value="ECO:0007669"/>
    <property type="project" value="InterPro"/>
</dbReference>
<dbReference type="PATRIC" id="fig|1286106.3.peg.1487"/>
<dbReference type="OrthoDB" id="9809995at2"/>
<dbReference type="SUPFAM" id="SSF53067">
    <property type="entry name" value="Actin-like ATPase domain"/>
    <property type="match status" value="2"/>
</dbReference>
<comment type="subcellular location">
    <subcellularLocation>
        <location evidence="1">Cytoplasm</location>
    </subcellularLocation>
</comment>
<dbReference type="GO" id="GO:0005829">
    <property type="term" value="C:cytosol"/>
    <property type="evidence" value="ECO:0007669"/>
    <property type="project" value="TreeGrafter"/>
</dbReference>
<gene>
    <name evidence="8" type="ORF">MPL1_07413</name>
</gene>
<evidence type="ECO:0000256" key="5">
    <source>
        <dbReference type="ARBA" id="ARBA00022694"/>
    </source>
</evidence>
<evidence type="ECO:0000256" key="6">
    <source>
        <dbReference type="ARBA" id="ARBA00032446"/>
    </source>
</evidence>
<dbReference type="STRING" id="1286106.MPL1_07413"/>
<name>M7PR93_9GAMM</name>
<evidence type="ECO:0000313" key="9">
    <source>
        <dbReference type="Proteomes" id="UP000012019"/>
    </source>
</evidence>
<evidence type="ECO:0000256" key="4">
    <source>
        <dbReference type="ARBA" id="ARBA00022490"/>
    </source>
</evidence>
<comment type="caution">
    <text evidence="8">The sequence shown here is derived from an EMBL/GenBank/DDBJ whole genome shotgun (WGS) entry which is preliminary data.</text>
</comment>
<evidence type="ECO:0000256" key="3">
    <source>
        <dbReference type="ARBA" id="ARBA00019012"/>
    </source>
</evidence>
<dbReference type="InterPro" id="IPR043129">
    <property type="entry name" value="ATPase_NBD"/>
</dbReference>
<dbReference type="InterPro" id="IPR022496">
    <property type="entry name" value="T6A_TsaB"/>
</dbReference>
<evidence type="ECO:0000256" key="2">
    <source>
        <dbReference type="ARBA" id="ARBA00010493"/>
    </source>
</evidence>
<keyword evidence="5" id="KW-0819">tRNA processing</keyword>
<dbReference type="eggNOG" id="COG1214">
    <property type="taxonomic scope" value="Bacteria"/>
</dbReference>
<reference evidence="8 9" key="1">
    <citation type="journal article" date="2013" name="Genome Announc.">
        <title>Draft Genome Sequence of Methylophaga lonarensis MPLT, a Haloalkaliphilic (Non-Methane-Utilizing) Methylotroph.</title>
        <authorList>
            <person name="Shetty S.A."/>
            <person name="Marathe N.P."/>
            <person name="Munot H."/>
            <person name="Antony C.P."/>
            <person name="Dhotre D.P."/>
            <person name="Murrell J.C."/>
            <person name="Shouche Y.S."/>
        </authorList>
    </citation>
    <scope>NUCLEOTIDE SEQUENCE [LARGE SCALE GENOMIC DNA]</scope>
    <source>
        <strain evidence="8 9">MPL</strain>
    </source>
</reference>
<dbReference type="Gene3D" id="3.30.420.40">
    <property type="match status" value="2"/>
</dbReference>
<accession>M7PR93</accession>
<protein>
    <recommendedName>
        <fullName evidence="3">tRNA threonylcarbamoyladenosine biosynthesis protein TsaB</fullName>
    </recommendedName>
    <alternativeName>
        <fullName evidence="6">t(6)A37 threonylcarbamoyladenosine biosynthesis protein TsaB</fullName>
    </alternativeName>
</protein>
<dbReference type="NCBIfam" id="TIGR03725">
    <property type="entry name" value="T6A_YeaZ"/>
    <property type="match status" value="1"/>
</dbReference>
<feature type="domain" description="Gcp-like" evidence="7">
    <location>
        <begin position="30"/>
        <end position="223"/>
    </location>
</feature>